<sequence length="228" mass="26217">MLPSLRSLFLDEDCIKDDDFKDLRAGCPQIEDLHIFMFVNKLGTMVVSNPTLKLFALNSPRMDCEVLIESKNLESLEFSFVSGVMCELEITPWTTVRNLTLYAVNDEHMTLMHFINEFPLLEKLVIFNCINLPNLSVSHRNLASFDLRLSQEVEVKLDAPKLKSLKYEGGFTSFPGIEASQELECVQFDLNPGRLNDRWYIWLRNILESVAHSKHLSLICPSEQVNYL</sequence>
<organism evidence="1 2">
    <name type="scientific">Anisodus acutangulus</name>
    <dbReference type="NCBI Taxonomy" id="402998"/>
    <lineage>
        <taxon>Eukaryota</taxon>
        <taxon>Viridiplantae</taxon>
        <taxon>Streptophyta</taxon>
        <taxon>Embryophyta</taxon>
        <taxon>Tracheophyta</taxon>
        <taxon>Spermatophyta</taxon>
        <taxon>Magnoliopsida</taxon>
        <taxon>eudicotyledons</taxon>
        <taxon>Gunneridae</taxon>
        <taxon>Pentapetalae</taxon>
        <taxon>asterids</taxon>
        <taxon>lamiids</taxon>
        <taxon>Solanales</taxon>
        <taxon>Solanaceae</taxon>
        <taxon>Solanoideae</taxon>
        <taxon>Hyoscyameae</taxon>
        <taxon>Anisodus</taxon>
    </lineage>
</organism>
<keyword evidence="2" id="KW-1185">Reference proteome</keyword>
<proteinExistence type="predicted"/>
<dbReference type="SUPFAM" id="SSF52047">
    <property type="entry name" value="RNI-like"/>
    <property type="match status" value="1"/>
</dbReference>
<dbReference type="EMBL" id="JAJAGQ010000003">
    <property type="protein sequence ID" value="KAJ8566859.1"/>
    <property type="molecule type" value="Genomic_DNA"/>
</dbReference>
<evidence type="ECO:0000313" key="2">
    <source>
        <dbReference type="Proteomes" id="UP001152561"/>
    </source>
</evidence>
<dbReference type="PANTHER" id="PTHR34145:SF51">
    <property type="entry name" value="FBD DOMAIN-CONTAINING PROTEIN"/>
    <property type="match status" value="1"/>
</dbReference>
<protein>
    <submittedName>
        <fullName evidence="1">Uncharacterized protein</fullName>
    </submittedName>
</protein>
<comment type="caution">
    <text evidence="1">The sequence shown here is derived from an EMBL/GenBank/DDBJ whole genome shotgun (WGS) entry which is preliminary data.</text>
</comment>
<gene>
    <name evidence="1" type="ORF">K7X08_004453</name>
</gene>
<accession>A0A9Q1MV26</accession>
<dbReference type="OrthoDB" id="1633542at2759"/>
<dbReference type="AlphaFoldDB" id="A0A9Q1MV26"/>
<name>A0A9Q1MV26_9SOLA</name>
<dbReference type="InterPro" id="IPR053772">
    <property type="entry name" value="At1g61320/At1g61330-like"/>
</dbReference>
<evidence type="ECO:0000313" key="1">
    <source>
        <dbReference type="EMBL" id="KAJ8566859.1"/>
    </source>
</evidence>
<dbReference type="Gene3D" id="3.80.10.10">
    <property type="entry name" value="Ribonuclease Inhibitor"/>
    <property type="match status" value="1"/>
</dbReference>
<reference evidence="2" key="1">
    <citation type="journal article" date="2023" name="Proc. Natl. Acad. Sci. U.S.A.">
        <title>Genomic and structural basis for evolution of tropane alkaloid biosynthesis.</title>
        <authorList>
            <person name="Wanga Y.-J."/>
            <person name="Taina T."/>
            <person name="Yua J.-Y."/>
            <person name="Lia J."/>
            <person name="Xua B."/>
            <person name="Chenc J."/>
            <person name="D'Auriad J.C."/>
            <person name="Huanga J.-P."/>
            <person name="Huanga S.-X."/>
        </authorList>
    </citation>
    <scope>NUCLEOTIDE SEQUENCE [LARGE SCALE GENOMIC DNA]</scope>
    <source>
        <strain evidence="2">cv. KIB-2019</strain>
    </source>
</reference>
<dbReference type="PANTHER" id="PTHR34145">
    <property type="entry name" value="OS02G0105600 PROTEIN"/>
    <property type="match status" value="1"/>
</dbReference>
<dbReference type="Proteomes" id="UP001152561">
    <property type="component" value="Unassembled WGS sequence"/>
</dbReference>
<dbReference type="InterPro" id="IPR032675">
    <property type="entry name" value="LRR_dom_sf"/>
</dbReference>